<evidence type="ECO:0000313" key="3">
    <source>
        <dbReference type="EMBL" id="NNH23026.1"/>
    </source>
</evidence>
<dbReference type="SUPFAM" id="SSF53850">
    <property type="entry name" value="Periplasmic binding protein-like II"/>
    <property type="match status" value="1"/>
</dbReference>
<feature type="chain" id="PRO_5038929418" evidence="1">
    <location>
        <begin position="21"/>
        <end position="322"/>
    </location>
</feature>
<dbReference type="InterPro" id="IPR007210">
    <property type="entry name" value="ABC_Gly_betaine_transp_sub-bd"/>
</dbReference>
<reference evidence="3 4" key="1">
    <citation type="submission" date="2020-05" db="EMBL/GenBank/DDBJ databases">
        <title>MicrobeNet Type strains.</title>
        <authorList>
            <person name="Nicholson A.C."/>
        </authorList>
    </citation>
    <scope>NUCLEOTIDE SEQUENCE [LARGE SCALE GENOMIC DNA]</scope>
    <source>
        <strain evidence="3 4">JCM 14547</strain>
    </source>
</reference>
<dbReference type="PROSITE" id="PS51257">
    <property type="entry name" value="PROKAR_LIPOPROTEIN"/>
    <property type="match status" value="1"/>
</dbReference>
<dbReference type="AlphaFoldDB" id="A0A849BU34"/>
<dbReference type="GO" id="GO:0022857">
    <property type="term" value="F:transmembrane transporter activity"/>
    <property type="evidence" value="ECO:0007669"/>
    <property type="project" value="InterPro"/>
</dbReference>
<dbReference type="Proteomes" id="UP000555552">
    <property type="component" value="Unassembled WGS sequence"/>
</dbReference>
<comment type="caution">
    <text evidence="3">The sequence shown here is derived from an EMBL/GenBank/DDBJ whole genome shotgun (WGS) entry which is preliminary data.</text>
</comment>
<evidence type="ECO:0000313" key="4">
    <source>
        <dbReference type="Proteomes" id="UP000555552"/>
    </source>
</evidence>
<keyword evidence="4" id="KW-1185">Reference proteome</keyword>
<dbReference type="RefSeq" id="WP_171202854.1">
    <property type="nucleotide sequence ID" value="NZ_BAAANP010000018.1"/>
</dbReference>
<dbReference type="Gene3D" id="3.40.190.120">
    <property type="entry name" value="Osmoprotection protein (prox), domain 2"/>
    <property type="match status" value="1"/>
</dbReference>
<dbReference type="CDD" id="cd13606">
    <property type="entry name" value="PBP2_ProX_like"/>
    <property type="match status" value="1"/>
</dbReference>
<organism evidence="3 4">
    <name type="scientific">Pseudokineococcus marinus</name>
    <dbReference type="NCBI Taxonomy" id="351215"/>
    <lineage>
        <taxon>Bacteria</taxon>
        <taxon>Bacillati</taxon>
        <taxon>Actinomycetota</taxon>
        <taxon>Actinomycetes</taxon>
        <taxon>Kineosporiales</taxon>
        <taxon>Kineosporiaceae</taxon>
        <taxon>Pseudokineococcus</taxon>
    </lineage>
</organism>
<evidence type="ECO:0000256" key="1">
    <source>
        <dbReference type="SAM" id="SignalP"/>
    </source>
</evidence>
<proteinExistence type="predicted"/>
<name>A0A849BU34_9ACTN</name>
<gene>
    <name evidence="3" type="ORF">HLB09_07965</name>
</gene>
<dbReference type="Gene3D" id="3.40.190.10">
    <property type="entry name" value="Periplasmic binding protein-like II"/>
    <property type="match status" value="1"/>
</dbReference>
<sequence>MRTQKLFLPGLLAGTLLLSACGGGGDAFEEADGGSGAEATDGGTGGSIVVGGAQFTEMSVMENMYALLLEEAGYDVDLQTAEQREIYAPALVSGEIDVVPEYAATFVQYLNREANGPDAEEITSNDVDETIAAGEPLAEEQGLTFLEPAEAQDANGFYVTQAFADENGLTTLSDLGELGQPIQLAAGDECLDRPFCAPGLEETYGLDITGVTGDSFASLTGKQKVVDGTAQLGLTGTTDGTLEGLGLVILEDDKGLQAADNLVPVVNEETAGDPAVAEALNQLAPVLTTEDLTQLNLQVDEQRLLPEDVARDYLVEQGLIEG</sequence>
<keyword evidence="1" id="KW-0732">Signal</keyword>
<protein>
    <submittedName>
        <fullName evidence="3">ABC transporter substrate-binding protein</fullName>
    </submittedName>
</protein>
<evidence type="ECO:0000259" key="2">
    <source>
        <dbReference type="Pfam" id="PF04069"/>
    </source>
</evidence>
<feature type="domain" description="ABC-type glycine betaine transport system substrate-binding" evidence="2">
    <location>
        <begin position="47"/>
        <end position="314"/>
    </location>
</feature>
<dbReference type="Pfam" id="PF04069">
    <property type="entry name" value="OpuAC"/>
    <property type="match status" value="1"/>
</dbReference>
<accession>A0A849BU34</accession>
<dbReference type="EMBL" id="JABEMA010000090">
    <property type="protein sequence ID" value="NNH23026.1"/>
    <property type="molecule type" value="Genomic_DNA"/>
</dbReference>
<dbReference type="GO" id="GO:0043190">
    <property type="term" value="C:ATP-binding cassette (ABC) transporter complex"/>
    <property type="evidence" value="ECO:0007669"/>
    <property type="project" value="InterPro"/>
</dbReference>
<feature type="signal peptide" evidence="1">
    <location>
        <begin position="1"/>
        <end position="20"/>
    </location>
</feature>